<sequence length="357" mass="38052">MRGTAVIVGAGISGLSGALGLARVGWRVTVLEREPSIVDVGTALGMWSEAQRALRWLGLDVALRDAAVPYRSGVISAPSGRRLMELPLARIERRGAPVLLLSRAALIDMLLDAVRGWPDLTIHTGVEPAVSDIAALCGKYDVVIGADGLRSVVRLASFGDLTRPRWSGTVAWRGCVDLELDRYGETWGNGVKIGYTPVEPGRTNFFVSVLSGRNKLDGVDDIRRLLASWHHPVPGLVEAIDSSRVLRHEVYDLAPRLRSFVSGSVALVGDAAHAMTPDLGQGAGQALVDATELARCLGRASSVTEALASYDRSRRAPAQRIASLARLAAGMTNTRRVVLRDTALRMGSRVLRSGGGG</sequence>
<dbReference type="InterPro" id="IPR036188">
    <property type="entry name" value="FAD/NAD-bd_sf"/>
</dbReference>
<dbReference type="OrthoDB" id="4568714at2"/>
<dbReference type="RefSeq" id="WP_132877263.1">
    <property type="nucleotide sequence ID" value="NZ_SLXQ01000004.1"/>
</dbReference>
<proteinExistence type="predicted"/>
<dbReference type="InterPro" id="IPR006076">
    <property type="entry name" value="FAD-dep_OxRdtase"/>
</dbReference>
<keyword evidence="6" id="KW-1185">Reference proteome</keyword>
<dbReference type="PANTHER" id="PTHR13789">
    <property type="entry name" value="MONOOXYGENASE"/>
    <property type="match status" value="1"/>
</dbReference>
<organism evidence="5 6">
    <name type="scientific">Tamaricihabitans halophyticus</name>
    <dbReference type="NCBI Taxonomy" id="1262583"/>
    <lineage>
        <taxon>Bacteria</taxon>
        <taxon>Bacillati</taxon>
        <taxon>Actinomycetota</taxon>
        <taxon>Actinomycetes</taxon>
        <taxon>Pseudonocardiales</taxon>
        <taxon>Pseudonocardiaceae</taxon>
        <taxon>Tamaricihabitans</taxon>
    </lineage>
</organism>
<evidence type="ECO:0000259" key="4">
    <source>
        <dbReference type="Pfam" id="PF01494"/>
    </source>
</evidence>
<dbReference type="SUPFAM" id="SSF51905">
    <property type="entry name" value="FAD/NAD(P)-binding domain"/>
    <property type="match status" value="1"/>
</dbReference>
<dbReference type="Pfam" id="PF01494">
    <property type="entry name" value="FAD_binding_3"/>
    <property type="match status" value="1"/>
</dbReference>
<gene>
    <name evidence="5" type="ORF">EV191_104107</name>
</gene>
<keyword evidence="2" id="KW-0503">Monooxygenase</keyword>
<reference evidence="5 6" key="1">
    <citation type="submission" date="2019-03" db="EMBL/GenBank/DDBJ databases">
        <title>Genomic Encyclopedia of Type Strains, Phase IV (KMG-IV): sequencing the most valuable type-strain genomes for metagenomic binning, comparative biology and taxonomic classification.</title>
        <authorList>
            <person name="Goeker M."/>
        </authorList>
    </citation>
    <scope>NUCLEOTIDE SEQUENCE [LARGE SCALE GENOMIC DNA]</scope>
    <source>
        <strain evidence="5 6">DSM 45765</strain>
    </source>
</reference>
<name>A0A4R2QUA3_9PSEU</name>
<dbReference type="InterPro" id="IPR050493">
    <property type="entry name" value="FAD-dep_Monooxygenase_BioMet"/>
</dbReference>
<dbReference type="GO" id="GO:0004497">
    <property type="term" value="F:monooxygenase activity"/>
    <property type="evidence" value="ECO:0007669"/>
    <property type="project" value="UniProtKB-KW"/>
</dbReference>
<dbReference type="Proteomes" id="UP000294911">
    <property type="component" value="Unassembled WGS sequence"/>
</dbReference>
<evidence type="ECO:0000259" key="3">
    <source>
        <dbReference type="Pfam" id="PF01266"/>
    </source>
</evidence>
<dbReference type="Pfam" id="PF01266">
    <property type="entry name" value="DAO"/>
    <property type="match status" value="1"/>
</dbReference>
<dbReference type="EMBL" id="SLXQ01000004">
    <property type="protein sequence ID" value="TCP53540.1"/>
    <property type="molecule type" value="Genomic_DNA"/>
</dbReference>
<dbReference type="GO" id="GO:0071949">
    <property type="term" value="F:FAD binding"/>
    <property type="evidence" value="ECO:0007669"/>
    <property type="project" value="InterPro"/>
</dbReference>
<evidence type="ECO:0000313" key="5">
    <source>
        <dbReference type="EMBL" id="TCP53540.1"/>
    </source>
</evidence>
<evidence type="ECO:0000313" key="6">
    <source>
        <dbReference type="Proteomes" id="UP000294911"/>
    </source>
</evidence>
<comment type="caution">
    <text evidence="5">The sequence shown here is derived from an EMBL/GenBank/DDBJ whole genome shotgun (WGS) entry which is preliminary data.</text>
</comment>
<dbReference type="InterPro" id="IPR002938">
    <property type="entry name" value="FAD-bd"/>
</dbReference>
<dbReference type="PRINTS" id="PR00420">
    <property type="entry name" value="RNGMNOXGNASE"/>
</dbReference>
<feature type="domain" description="FAD-binding" evidence="4">
    <location>
        <begin position="257"/>
        <end position="322"/>
    </location>
</feature>
<accession>A0A4R2QUA3</accession>
<evidence type="ECO:0000256" key="1">
    <source>
        <dbReference type="ARBA" id="ARBA00023002"/>
    </source>
</evidence>
<evidence type="ECO:0000256" key="2">
    <source>
        <dbReference type="ARBA" id="ARBA00023033"/>
    </source>
</evidence>
<dbReference type="AlphaFoldDB" id="A0A4R2QUA3"/>
<dbReference type="Gene3D" id="3.50.50.60">
    <property type="entry name" value="FAD/NAD(P)-binding domain"/>
    <property type="match status" value="1"/>
</dbReference>
<protein>
    <submittedName>
        <fullName evidence="5">2-polyprenyl-6-methoxyphenol hydroxylase-like FAD-dependent oxidoreductase</fullName>
    </submittedName>
</protein>
<dbReference type="PANTHER" id="PTHR13789:SF309">
    <property type="entry name" value="PUTATIVE (AFU_ORTHOLOGUE AFUA_6G14510)-RELATED"/>
    <property type="match status" value="1"/>
</dbReference>
<feature type="domain" description="FAD dependent oxidoreductase" evidence="3">
    <location>
        <begin position="5"/>
        <end position="56"/>
    </location>
</feature>
<keyword evidence="1" id="KW-0560">Oxidoreductase</keyword>